<accession>A0ABS2LE29</accession>
<reference evidence="3 4" key="1">
    <citation type="submission" date="2021-01" db="EMBL/GenBank/DDBJ databases">
        <title>Sequencing the genomes of 1000 actinobacteria strains.</title>
        <authorList>
            <person name="Klenk H.-P."/>
        </authorList>
    </citation>
    <scope>NUCLEOTIDE SEQUENCE [LARGE SCALE GENOMIC DNA]</scope>
    <source>
        <strain evidence="3 4">DSM 46000</strain>
    </source>
</reference>
<keyword evidence="2" id="KW-1133">Transmembrane helix</keyword>
<feature type="region of interest" description="Disordered" evidence="1">
    <location>
        <begin position="77"/>
        <end position="97"/>
    </location>
</feature>
<evidence type="ECO:0008006" key="5">
    <source>
        <dbReference type="Google" id="ProtNLM"/>
    </source>
</evidence>
<name>A0ABS2LE29_9CELL</name>
<evidence type="ECO:0000313" key="4">
    <source>
        <dbReference type="Proteomes" id="UP000698059"/>
    </source>
</evidence>
<evidence type="ECO:0000313" key="3">
    <source>
        <dbReference type="EMBL" id="MBM7478678.1"/>
    </source>
</evidence>
<organism evidence="3 4">
    <name type="scientific">Oerskovia jenensis</name>
    <dbReference type="NCBI Taxonomy" id="162169"/>
    <lineage>
        <taxon>Bacteria</taxon>
        <taxon>Bacillati</taxon>
        <taxon>Actinomycetota</taxon>
        <taxon>Actinomycetes</taxon>
        <taxon>Micrococcales</taxon>
        <taxon>Cellulomonadaceae</taxon>
        <taxon>Oerskovia</taxon>
    </lineage>
</organism>
<dbReference type="PROSITE" id="PS00099">
    <property type="entry name" value="THIOLASE_3"/>
    <property type="match status" value="1"/>
</dbReference>
<dbReference type="Proteomes" id="UP000698059">
    <property type="component" value="Unassembled WGS sequence"/>
</dbReference>
<evidence type="ECO:0000256" key="1">
    <source>
        <dbReference type="SAM" id="MobiDB-lite"/>
    </source>
</evidence>
<evidence type="ECO:0000256" key="2">
    <source>
        <dbReference type="SAM" id="Phobius"/>
    </source>
</evidence>
<feature type="transmembrane region" description="Helical" evidence="2">
    <location>
        <begin position="51"/>
        <end position="71"/>
    </location>
</feature>
<gene>
    <name evidence="3" type="ORF">JOD49_001598</name>
</gene>
<comment type="caution">
    <text evidence="3">The sequence shown here is derived from an EMBL/GenBank/DDBJ whole genome shotgun (WGS) entry which is preliminary data.</text>
</comment>
<proteinExistence type="predicted"/>
<sequence length="483" mass="51577">MSTTDHGPSNHEDDLGRALRDLVDDASLPGLDTHLAVVRGRTRRRRAAKKVALGATTLCVAGALGVAAISLPQTVRPEPVAPAESPSPTSVPTFPTPLTAQDLACQQPAPTPTGDDLPARLRIDATGLTVQNLDLVDTTVTTTFTDDARINLAEEKLPGAYVVVQDGLIVSSALPLPETTGTLAPEPGSSISWEMSIDSFASCDPEGLDDHSPSMLPGDYQLFALYRFQLDSWAHIQPDGSVGPETTGSLFDGWLVSEPVPLTVTAEPDPAPIEVRDVIGDDDSAVFEALRGAATTGVPAAVDLAFVVTSDWQVVEVVEQGETRRLTLPAKAEDLGRDRTTSDDGWAMEVHGGSLFSDAFTSSWPSNRLVGTYEVVLDESGDQPTFTLRVLDGGTPATAPPTRDGEICEAITESVTTRSAYPADLAADLRYLVDHPVPGDRSPRHDEIRARWIDSPRVWWAMQIDVATRSIDPVPLAKILQVC</sequence>
<keyword evidence="4" id="KW-1185">Reference proteome</keyword>
<keyword evidence="2" id="KW-0812">Transmembrane</keyword>
<dbReference type="RefSeq" id="WP_205306713.1">
    <property type="nucleotide sequence ID" value="NZ_BAAAVF010000021.1"/>
</dbReference>
<dbReference type="InterPro" id="IPR020610">
    <property type="entry name" value="Thiolase_AS"/>
</dbReference>
<protein>
    <recommendedName>
        <fullName evidence="5">DUF4179 domain-containing protein</fullName>
    </recommendedName>
</protein>
<dbReference type="EMBL" id="JAFBBO010000001">
    <property type="protein sequence ID" value="MBM7478678.1"/>
    <property type="molecule type" value="Genomic_DNA"/>
</dbReference>
<keyword evidence="2" id="KW-0472">Membrane</keyword>